<evidence type="ECO:0000256" key="1">
    <source>
        <dbReference type="SAM" id="Phobius"/>
    </source>
</evidence>
<keyword evidence="1" id="KW-1133">Transmembrane helix</keyword>
<name>A0ABN6VWA1_9BACT</name>
<keyword evidence="1" id="KW-0812">Transmembrane</keyword>
<evidence type="ECO:0008006" key="4">
    <source>
        <dbReference type="Google" id="ProtNLM"/>
    </source>
</evidence>
<proteinExistence type="predicted"/>
<evidence type="ECO:0000313" key="3">
    <source>
        <dbReference type="Proteomes" id="UP001317705"/>
    </source>
</evidence>
<feature type="transmembrane region" description="Helical" evidence="1">
    <location>
        <begin position="170"/>
        <end position="187"/>
    </location>
</feature>
<keyword evidence="1" id="KW-0472">Membrane</keyword>
<feature type="transmembrane region" description="Helical" evidence="1">
    <location>
        <begin position="199"/>
        <end position="222"/>
    </location>
</feature>
<accession>A0ABN6VWA1</accession>
<feature type="transmembrane region" description="Helical" evidence="1">
    <location>
        <begin position="79"/>
        <end position="95"/>
    </location>
</feature>
<dbReference type="EMBL" id="AP027151">
    <property type="protein sequence ID" value="BDV44665.1"/>
    <property type="molecule type" value="Genomic_DNA"/>
</dbReference>
<feature type="transmembrane region" description="Helical" evidence="1">
    <location>
        <begin position="242"/>
        <end position="261"/>
    </location>
</feature>
<evidence type="ECO:0000313" key="2">
    <source>
        <dbReference type="EMBL" id="BDV44665.1"/>
    </source>
</evidence>
<organism evidence="2 3">
    <name type="scientific">Geotalea uraniireducens</name>
    <dbReference type="NCBI Taxonomy" id="351604"/>
    <lineage>
        <taxon>Bacteria</taxon>
        <taxon>Pseudomonadati</taxon>
        <taxon>Thermodesulfobacteriota</taxon>
        <taxon>Desulfuromonadia</taxon>
        <taxon>Geobacterales</taxon>
        <taxon>Geobacteraceae</taxon>
        <taxon>Geotalea</taxon>
    </lineage>
</organism>
<dbReference type="InterPro" id="IPR014509">
    <property type="entry name" value="YjdF-like"/>
</dbReference>
<reference evidence="2 3" key="1">
    <citation type="submission" date="2022-12" db="EMBL/GenBank/DDBJ databases">
        <title>Polyphasic characterization of Geotalea uranireducens NIT-SL11 newly isolated from a complex of sewage sludge and microbially reduced graphene oxide.</title>
        <authorList>
            <person name="Xie L."/>
            <person name="Yoshida N."/>
            <person name="Meng L."/>
        </authorList>
    </citation>
    <scope>NUCLEOTIDE SEQUENCE [LARGE SCALE GENOMIC DNA]</scope>
    <source>
        <strain evidence="2 3">NIT-SL11</strain>
    </source>
</reference>
<keyword evidence="3" id="KW-1185">Reference proteome</keyword>
<gene>
    <name evidence="2" type="ORF">GURASL_35880</name>
</gene>
<feature type="transmembrane region" description="Helical" evidence="1">
    <location>
        <begin position="131"/>
        <end position="150"/>
    </location>
</feature>
<protein>
    <recommendedName>
        <fullName evidence="4">DUF2238 domain-containing protein</fullName>
    </recommendedName>
</protein>
<dbReference type="Pfam" id="PF09997">
    <property type="entry name" value="DUF2238"/>
    <property type="match status" value="1"/>
</dbReference>
<feature type="transmembrane region" description="Helical" evidence="1">
    <location>
        <begin position="101"/>
        <end position="119"/>
    </location>
</feature>
<sequence length="285" mass="32259">MPCRSACGMISATLEYLRPQAGRETLTFTMPYRRFLEMEATVAGSFLEEEPWLAAGRLTVRHRRSETMSQPRNRREPRFLVLATVTCLAVSAIRPHDYPTWLMEIAPILIIAPLLVASYRRLPLTTLLYRLLFVHALILMVGGHYTYAEVPLGNWLKELFGFARNHYDRIGHFAQGFVPAILTREILLRRSPLLPGKWLFLLTTSVCLAFSACYEFIEWWSALLGGSAADAFLGTQGDVWDTQWDMFFCLIGALTAQLLLARIHDRALRETDAAVAGKWPVAPEG</sequence>
<dbReference type="Proteomes" id="UP001317705">
    <property type="component" value="Chromosome"/>
</dbReference>